<dbReference type="EMBL" id="BMAV01022264">
    <property type="protein sequence ID" value="GFY77004.1"/>
    <property type="molecule type" value="Genomic_DNA"/>
</dbReference>
<gene>
    <name evidence="1" type="ORF">TNIN_273381</name>
</gene>
<protein>
    <submittedName>
        <fullName evidence="1">Uncharacterized protein</fullName>
    </submittedName>
</protein>
<sequence length="110" mass="12238">MDKILYLSINNGWKNMLENVIAKPTKGDRTNDIGQNIHPTGNEGWLSLTIDLLHIPLSSPDILTFFIKIATFEINVFRVYGNLSVSAATDICKNSSSIIDAVIFKLSEEL</sequence>
<accession>A0A8X6YSK9</accession>
<dbReference type="OrthoDB" id="10272521at2759"/>
<proteinExistence type="predicted"/>
<dbReference type="AlphaFoldDB" id="A0A8X6YSK9"/>
<organism evidence="1 2">
    <name type="scientific">Trichonephila inaurata madagascariensis</name>
    <dbReference type="NCBI Taxonomy" id="2747483"/>
    <lineage>
        <taxon>Eukaryota</taxon>
        <taxon>Metazoa</taxon>
        <taxon>Ecdysozoa</taxon>
        <taxon>Arthropoda</taxon>
        <taxon>Chelicerata</taxon>
        <taxon>Arachnida</taxon>
        <taxon>Araneae</taxon>
        <taxon>Araneomorphae</taxon>
        <taxon>Entelegynae</taxon>
        <taxon>Araneoidea</taxon>
        <taxon>Nephilidae</taxon>
        <taxon>Trichonephila</taxon>
        <taxon>Trichonephila inaurata</taxon>
    </lineage>
</organism>
<evidence type="ECO:0000313" key="1">
    <source>
        <dbReference type="EMBL" id="GFY77004.1"/>
    </source>
</evidence>
<keyword evidence="2" id="KW-1185">Reference proteome</keyword>
<reference evidence="1" key="1">
    <citation type="submission" date="2020-08" db="EMBL/GenBank/DDBJ databases">
        <title>Multicomponent nature underlies the extraordinary mechanical properties of spider dragline silk.</title>
        <authorList>
            <person name="Kono N."/>
            <person name="Nakamura H."/>
            <person name="Mori M."/>
            <person name="Yoshida Y."/>
            <person name="Ohtoshi R."/>
            <person name="Malay A.D."/>
            <person name="Moran D.A.P."/>
            <person name="Tomita M."/>
            <person name="Numata K."/>
            <person name="Arakawa K."/>
        </authorList>
    </citation>
    <scope>NUCLEOTIDE SEQUENCE</scope>
</reference>
<name>A0A8X6YSK9_9ARAC</name>
<evidence type="ECO:0000313" key="2">
    <source>
        <dbReference type="Proteomes" id="UP000886998"/>
    </source>
</evidence>
<comment type="caution">
    <text evidence="1">The sequence shown here is derived from an EMBL/GenBank/DDBJ whole genome shotgun (WGS) entry which is preliminary data.</text>
</comment>
<dbReference type="Proteomes" id="UP000886998">
    <property type="component" value="Unassembled WGS sequence"/>
</dbReference>